<gene>
    <name evidence="1" type="ORF">O0Q50_23285</name>
</gene>
<organism evidence="1 2">
    <name type="scientific">Priestia aryabhattai</name>
    <name type="common">Bacillus aryabhattai</name>
    <dbReference type="NCBI Taxonomy" id="412384"/>
    <lineage>
        <taxon>Bacteria</taxon>
        <taxon>Bacillati</taxon>
        <taxon>Bacillota</taxon>
        <taxon>Bacilli</taxon>
        <taxon>Bacillales</taxon>
        <taxon>Bacillaceae</taxon>
        <taxon>Priestia</taxon>
    </lineage>
</organism>
<accession>A0AAX6NDX2</accession>
<dbReference type="EMBL" id="JAPTGD010000002">
    <property type="protein sequence ID" value="MDU9694111.1"/>
    <property type="molecule type" value="Genomic_DNA"/>
</dbReference>
<comment type="caution">
    <text evidence="1">The sequence shown here is derived from an EMBL/GenBank/DDBJ whole genome shotgun (WGS) entry which is preliminary data.</text>
</comment>
<dbReference type="RefSeq" id="WP_316911324.1">
    <property type="nucleotide sequence ID" value="NZ_JAPTGD010000002.1"/>
</dbReference>
<name>A0AAX6NDX2_PRIAR</name>
<proteinExistence type="predicted"/>
<reference evidence="1" key="2">
    <citation type="submission" date="2022-12" db="EMBL/GenBank/DDBJ databases">
        <authorList>
            <person name="Dechsakulwatana C."/>
            <person name="Rungsihiranrut A."/>
            <person name="Muangchinda C."/>
            <person name="Ningthoujam R."/>
            <person name="Klankeo P."/>
            <person name="Pinyakong O."/>
        </authorList>
    </citation>
    <scope>NUCLEOTIDE SEQUENCE</scope>
    <source>
        <strain evidence="1">TL01-2</strain>
    </source>
</reference>
<evidence type="ECO:0000313" key="1">
    <source>
        <dbReference type="EMBL" id="MDU9694111.1"/>
    </source>
</evidence>
<protein>
    <submittedName>
        <fullName evidence="1">Uncharacterized protein</fullName>
    </submittedName>
</protein>
<reference evidence="1" key="1">
    <citation type="journal article" date="2022" name="J Environ Chem Eng">
        <title>Biodegradation of petroleum oil using a constructed nonpathogenic and heavy metal-tolerant bacterial consortium isolated from marine sponges.</title>
        <authorList>
            <person name="Dechsakulwatana C."/>
            <person name="Rungsihiranrut A."/>
            <person name="Muangchinda C."/>
            <person name="Ningthoujam R."/>
            <person name="Klankeo P."/>
            <person name="Pinyakong O."/>
        </authorList>
    </citation>
    <scope>NUCLEOTIDE SEQUENCE</scope>
    <source>
        <strain evidence="1">TL01-2</strain>
    </source>
</reference>
<dbReference type="Proteomes" id="UP001269400">
    <property type="component" value="Unassembled WGS sequence"/>
</dbReference>
<evidence type="ECO:0000313" key="2">
    <source>
        <dbReference type="Proteomes" id="UP001269400"/>
    </source>
</evidence>
<dbReference type="AlphaFoldDB" id="A0AAX6NDX2"/>
<sequence>MILINNCEDRNPLLFISGEHLESNEKFNLYLLYDEKTLKWKKDLGTNPKITEAFCEAVVEIAKNSPHNKTIKEMETRDMEIGNFVKYTLEENNEL</sequence>